<evidence type="ECO:0000313" key="1">
    <source>
        <dbReference type="EMBL" id="KAK7801432.1"/>
    </source>
</evidence>
<dbReference type="AlphaFoldDB" id="A0AAW0HJR9"/>
<protein>
    <submittedName>
        <fullName evidence="1">Uncharacterized protein</fullName>
    </submittedName>
</protein>
<keyword evidence="2" id="KW-1185">Reference proteome</keyword>
<gene>
    <name evidence="1" type="ORF">U0070_010000</name>
</gene>
<dbReference type="EMBL" id="JBBHLL010000504">
    <property type="protein sequence ID" value="KAK7801432.1"/>
    <property type="molecule type" value="Genomic_DNA"/>
</dbReference>
<evidence type="ECO:0000313" key="2">
    <source>
        <dbReference type="Proteomes" id="UP001488838"/>
    </source>
</evidence>
<proteinExistence type="predicted"/>
<reference evidence="1 2" key="1">
    <citation type="journal article" date="2023" name="bioRxiv">
        <title>Conserved and derived expression patterns and positive selection on dental genes reveal complex evolutionary context of ever-growing rodent molars.</title>
        <authorList>
            <person name="Calamari Z.T."/>
            <person name="Song A."/>
            <person name="Cohen E."/>
            <person name="Akter M."/>
            <person name="Roy R.D."/>
            <person name="Hallikas O."/>
            <person name="Christensen M.M."/>
            <person name="Li P."/>
            <person name="Marangoni P."/>
            <person name="Jernvall J."/>
            <person name="Klein O.D."/>
        </authorList>
    </citation>
    <scope>NUCLEOTIDE SEQUENCE [LARGE SCALE GENOMIC DNA]</scope>
    <source>
        <strain evidence="1">V071</strain>
    </source>
</reference>
<dbReference type="Proteomes" id="UP001488838">
    <property type="component" value="Unassembled WGS sequence"/>
</dbReference>
<feature type="non-terminal residue" evidence="1">
    <location>
        <position position="266"/>
    </location>
</feature>
<comment type="caution">
    <text evidence="1">The sequence shown here is derived from an EMBL/GenBank/DDBJ whole genome shotgun (WGS) entry which is preliminary data.</text>
</comment>
<organism evidence="1 2">
    <name type="scientific">Myodes glareolus</name>
    <name type="common">Bank vole</name>
    <name type="synonym">Clethrionomys glareolus</name>
    <dbReference type="NCBI Taxonomy" id="447135"/>
    <lineage>
        <taxon>Eukaryota</taxon>
        <taxon>Metazoa</taxon>
        <taxon>Chordata</taxon>
        <taxon>Craniata</taxon>
        <taxon>Vertebrata</taxon>
        <taxon>Euteleostomi</taxon>
        <taxon>Mammalia</taxon>
        <taxon>Eutheria</taxon>
        <taxon>Euarchontoglires</taxon>
        <taxon>Glires</taxon>
        <taxon>Rodentia</taxon>
        <taxon>Myomorpha</taxon>
        <taxon>Muroidea</taxon>
        <taxon>Cricetidae</taxon>
        <taxon>Arvicolinae</taxon>
        <taxon>Myodes</taxon>
    </lineage>
</organism>
<name>A0AAW0HJR9_MYOGA</name>
<accession>A0AAW0HJR9</accession>
<sequence length="266" mass="28376">MEQYAGGCVAGNVESQDAESLGIGSHFCGHALLIEGPKLAFIVHFNEFLAAVPNIYIGLYDKYGYADIMVRGKRIHIMMSGMPGGGKKELATLQAPSGDRTTRSPIYTAFLQHLPSPHSQMQFQTDDVSQYAGIVAKFIVAGPARVEGYFTPHQPFIINISGEEIRKRNGGGSSEVAPVANAAVTVILVIAAMVSLTKAAAEAEAAAAAEAEAAAAGHLKNFNIHENPKETLEDHFKILCYGMGHVLLNQLISLPSDVFLPLPSTD</sequence>